<dbReference type="InterPro" id="IPR036390">
    <property type="entry name" value="WH_DNA-bd_sf"/>
</dbReference>
<sequence>MEKRSAKMQKKLNKHDFEQLADFRYQLRIFLRFSEEITQQHGITVLQYLLLLQIKGYPGRDWASISELAERLQSHHHGVVTLVTRCEKAGLLTRRVSRIDKRRVEIHLSKKGDQLVNQIAELHQDQVGHLKQVLGRVFEADSARD</sequence>
<comment type="caution">
    <text evidence="2">The sequence shown here is derived from an EMBL/GenBank/DDBJ whole genome shotgun (WGS) entry which is preliminary data.</text>
</comment>
<dbReference type="SUPFAM" id="SSF46785">
    <property type="entry name" value="Winged helix' DNA-binding domain"/>
    <property type="match status" value="1"/>
</dbReference>
<evidence type="ECO:0000313" key="2">
    <source>
        <dbReference type="EMBL" id="MBR7745451.1"/>
    </source>
</evidence>
<dbReference type="PANTHER" id="PTHR33164:SF43">
    <property type="entry name" value="HTH-TYPE TRANSCRIPTIONAL REPRESSOR YETL"/>
    <property type="match status" value="1"/>
</dbReference>
<dbReference type="RefSeq" id="WP_212682856.1">
    <property type="nucleotide sequence ID" value="NZ_JAGSPM010000001.1"/>
</dbReference>
<dbReference type="InterPro" id="IPR000835">
    <property type="entry name" value="HTH_MarR-typ"/>
</dbReference>
<dbReference type="EMBL" id="JAGSPM010000001">
    <property type="protein sequence ID" value="MBR7745451.1"/>
    <property type="molecule type" value="Genomic_DNA"/>
</dbReference>
<dbReference type="PANTHER" id="PTHR33164">
    <property type="entry name" value="TRANSCRIPTIONAL REGULATOR, MARR FAMILY"/>
    <property type="match status" value="1"/>
</dbReference>
<name>A0A941DC90_9BURK</name>
<gene>
    <name evidence="2" type="ORF">KDM92_02555</name>
</gene>
<dbReference type="InterPro" id="IPR039422">
    <property type="entry name" value="MarR/SlyA-like"/>
</dbReference>
<accession>A0A941DC90</accession>
<dbReference type="GO" id="GO:0006950">
    <property type="term" value="P:response to stress"/>
    <property type="evidence" value="ECO:0007669"/>
    <property type="project" value="TreeGrafter"/>
</dbReference>
<dbReference type="Proteomes" id="UP000680158">
    <property type="component" value="Unassembled WGS sequence"/>
</dbReference>
<protein>
    <submittedName>
        <fullName evidence="2">MarR family transcriptional regulator</fullName>
    </submittedName>
</protein>
<organism evidence="2 3">
    <name type="scientific">Undibacterium baiyunense</name>
    <dbReference type="NCBI Taxonomy" id="2828731"/>
    <lineage>
        <taxon>Bacteria</taxon>
        <taxon>Pseudomonadati</taxon>
        <taxon>Pseudomonadota</taxon>
        <taxon>Betaproteobacteria</taxon>
        <taxon>Burkholderiales</taxon>
        <taxon>Oxalobacteraceae</taxon>
        <taxon>Undibacterium</taxon>
    </lineage>
</organism>
<evidence type="ECO:0000313" key="3">
    <source>
        <dbReference type="Proteomes" id="UP000680158"/>
    </source>
</evidence>
<dbReference type="Pfam" id="PF12802">
    <property type="entry name" value="MarR_2"/>
    <property type="match status" value="1"/>
</dbReference>
<keyword evidence="3" id="KW-1185">Reference proteome</keyword>
<proteinExistence type="predicted"/>
<feature type="domain" description="HTH marR-type" evidence="1">
    <location>
        <begin position="1"/>
        <end position="145"/>
    </location>
</feature>
<dbReference type="Gene3D" id="1.10.10.10">
    <property type="entry name" value="Winged helix-like DNA-binding domain superfamily/Winged helix DNA-binding domain"/>
    <property type="match status" value="1"/>
</dbReference>
<evidence type="ECO:0000259" key="1">
    <source>
        <dbReference type="PROSITE" id="PS50995"/>
    </source>
</evidence>
<dbReference type="GO" id="GO:0003700">
    <property type="term" value="F:DNA-binding transcription factor activity"/>
    <property type="evidence" value="ECO:0007669"/>
    <property type="project" value="InterPro"/>
</dbReference>
<dbReference type="InterPro" id="IPR036388">
    <property type="entry name" value="WH-like_DNA-bd_sf"/>
</dbReference>
<reference evidence="2 3" key="1">
    <citation type="submission" date="2021-04" db="EMBL/GenBank/DDBJ databases">
        <title>novel species isolated from subtropical streams in China.</title>
        <authorList>
            <person name="Lu H."/>
        </authorList>
    </citation>
    <scope>NUCLEOTIDE SEQUENCE [LARGE SCALE GENOMIC DNA]</scope>
    <source>
        <strain evidence="2 3">BYS107W</strain>
    </source>
</reference>
<dbReference type="SMART" id="SM00347">
    <property type="entry name" value="HTH_MARR"/>
    <property type="match status" value="1"/>
</dbReference>
<dbReference type="PROSITE" id="PS50995">
    <property type="entry name" value="HTH_MARR_2"/>
    <property type="match status" value="1"/>
</dbReference>
<dbReference type="AlphaFoldDB" id="A0A941DC90"/>